<dbReference type="SMART" id="SM00317">
    <property type="entry name" value="SET"/>
    <property type="match status" value="1"/>
</dbReference>
<dbReference type="InterPro" id="IPR001214">
    <property type="entry name" value="SET_dom"/>
</dbReference>
<accession>A0ABR1NZ30</accession>
<reference evidence="3 4" key="1">
    <citation type="submission" date="2024-02" db="EMBL/GenBank/DDBJ databases">
        <title>De novo assembly and annotation of 12 fungi associated with fruit tree decline syndrome in Ontario, Canada.</title>
        <authorList>
            <person name="Sulman M."/>
            <person name="Ellouze W."/>
            <person name="Ilyukhin E."/>
        </authorList>
    </citation>
    <scope>NUCLEOTIDE SEQUENCE [LARGE SCALE GENOMIC DNA]</scope>
    <source>
        <strain evidence="3 4">M169</strain>
    </source>
</reference>
<dbReference type="InterPro" id="IPR046341">
    <property type="entry name" value="SET_dom_sf"/>
</dbReference>
<feature type="compositionally biased region" description="Basic and acidic residues" evidence="1">
    <location>
        <begin position="458"/>
        <end position="476"/>
    </location>
</feature>
<dbReference type="PANTHER" id="PTHR34776:SF1">
    <property type="entry name" value="F17F16.3 PROTEIN"/>
    <property type="match status" value="1"/>
</dbReference>
<dbReference type="Pfam" id="PF00856">
    <property type="entry name" value="SET"/>
    <property type="match status" value="1"/>
</dbReference>
<gene>
    <name evidence="3" type="ORF">SLS63_009617</name>
</gene>
<feature type="compositionally biased region" description="Basic and acidic residues" evidence="1">
    <location>
        <begin position="393"/>
        <end position="417"/>
    </location>
</feature>
<feature type="region of interest" description="Disordered" evidence="1">
    <location>
        <begin position="695"/>
        <end position="728"/>
    </location>
</feature>
<dbReference type="CDD" id="cd20071">
    <property type="entry name" value="SET_SMYD"/>
    <property type="match status" value="1"/>
</dbReference>
<sequence length="756" mass="84848">MATLSHTPQSHLFSIRETAGAGRGVFAKQDIAKGTVVYVADDLSAHVLFREYRNEVCWQCFWYDRGRKLPIRDADHGVAFCSDRCQAEWNARHDLDCLQAWRQLETQIKRSGSNTDEFEGAVRPLPSEIEGKWKVAEQSVRLLRCAPQQRRLKKELARLVAASVDGGLFSADVVSFQLNAVLSRHMDPEQWPAILALEEDARPYSSITDLERHIVSYYFLALVLPEKLAHIASAEMLGTVKGREVRNSFGIRSLDDEGSEFFGWGVWPSASYFNHNCDPNTDKERIGRTWVFRAKRDIAAGEEICISYLGKDMGILREERSALLKKTWGFVRSPTRQQFPQRITSAALSLSNQPAPPFFYQQVYKQITHLLTTPTLICQQYISAMTNTNDAATGDKRKLDDADQHRSGKAQKVDDKVQTTLDDTVTSDKKSGPGAASSNDKMEKQHDHTPEPEADLESNDKNASQDETAVEPHGREGAMPSNMLEKGIIYFFLRGRVGIDRPDKVSDIARTFILLRPIPTDAKLGDGPIGDAGNSRLIAIPKKKLPKTGRDRWIAFVEKTNASFDDLKNDFLPANDYDTKTAGVRHSPPAVPLGQGVYALTTTGRESHLAYMITLPFELGEVQTTIGLKEKGSWILSTRNPQYPAPSNTGLPEGPEYSQEILDEFRSLRWMGTVPNHLVPNAQFLLVGESSGIQKAMEPDEDDKDDKNTNEPIEEMEELEHEDVKRMDHLGKTDSDAIFLDLEAYAKDHPQLQTEF</sequence>
<dbReference type="SUPFAM" id="SSF82199">
    <property type="entry name" value="SET domain"/>
    <property type="match status" value="1"/>
</dbReference>
<evidence type="ECO:0000313" key="4">
    <source>
        <dbReference type="Proteomes" id="UP001430848"/>
    </source>
</evidence>
<dbReference type="Proteomes" id="UP001430848">
    <property type="component" value="Unassembled WGS sequence"/>
</dbReference>
<dbReference type="EMBL" id="JAKNSF020000072">
    <property type="protein sequence ID" value="KAK7720834.1"/>
    <property type="molecule type" value="Genomic_DNA"/>
</dbReference>
<feature type="compositionally biased region" description="Acidic residues" evidence="1">
    <location>
        <begin position="712"/>
        <end position="721"/>
    </location>
</feature>
<dbReference type="Gene3D" id="2.170.270.10">
    <property type="entry name" value="SET domain"/>
    <property type="match status" value="1"/>
</dbReference>
<feature type="compositionally biased region" description="Basic and acidic residues" evidence="1">
    <location>
        <begin position="440"/>
        <end position="451"/>
    </location>
</feature>
<feature type="region of interest" description="Disordered" evidence="1">
    <location>
        <begin position="390"/>
        <end position="480"/>
    </location>
</feature>
<evidence type="ECO:0000259" key="2">
    <source>
        <dbReference type="PROSITE" id="PS50280"/>
    </source>
</evidence>
<evidence type="ECO:0000313" key="3">
    <source>
        <dbReference type="EMBL" id="KAK7720834.1"/>
    </source>
</evidence>
<dbReference type="PROSITE" id="PS50280">
    <property type="entry name" value="SET"/>
    <property type="match status" value="1"/>
</dbReference>
<feature type="domain" description="SET" evidence="2">
    <location>
        <begin position="11"/>
        <end position="309"/>
    </location>
</feature>
<organism evidence="3 4">
    <name type="scientific">Diaporthe eres</name>
    <name type="common">Phomopsis oblonga</name>
    <dbReference type="NCBI Taxonomy" id="83184"/>
    <lineage>
        <taxon>Eukaryota</taxon>
        <taxon>Fungi</taxon>
        <taxon>Dikarya</taxon>
        <taxon>Ascomycota</taxon>
        <taxon>Pezizomycotina</taxon>
        <taxon>Sordariomycetes</taxon>
        <taxon>Sordariomycetidae</taxon>
        <taxon>Diaporthales</taxon>
        <taxon>Diaporthaceae</taxon>
        <taxon>Diaporthe</taxon>
        <taxon>Diaporthe eres species complex</taxon>
    </lineage>
</organism>
<protein>
    <recommendedName>
        <fullName evidence="2">SET domain-containing protein</fullName>
    </recommendedName>
</protein>
<keyword evidence="4" id="KW-1185">Reference proteome</keyword>
<comment type="caution">
    <text evidence="3">The sequence shown here is derived from an EMBL/GenBank/DDBJ whole genome shotgun (WGS) entry which is preliminary data.</text>
</comment>
<proteinExistence type="predicted"/>
<name>A0ABR1NZ30_DIAER</name>
<dbReference type="PANTHER" id="PTHR34776">
    <property type="entry name" value="F17F16.3 PROTEIN"/>
    <property type="match status" value="1"/>
</dbReference>
<evidence type="ECO:0000256" key="1">
    <source>
        <dbReference type="SAM" id="MobiDB-lite"/>
    </source>
</evidence>